<evidence type="ECO:0000313" key="1">
    <source>
        <dbReference type="EMBL" id="KTR03100.1"/>
    </source>
</evidence>
<organism evidence="1 2">
    <name type="scientific">Aureimonas ureilytica</name>
    <dbReference type="NCBI Taxonomy" id="401562"/>
    <lineage>
        <taxon>Bacteria</taxon>
        <taxon>Pseudomonadati</taxon>
        <taxon>Pseudomonadota</taxon>
        <taxon>Alphaproteobacteria</taxon>
        <taxon>Hyphomicrobiales</taxon>
        <taxon>Aurantimonadaceae</taxon>
        <taxon>Aureimonas</taxon>
    </lineage>
</organism>
<protein>
    <submittedName>
        <fullName evidence="1">Uncharacterized protein</fullName>
    </submittedName>
</protein>
<sequence>MIQGHIDFVSRARVEGWVASRDIPMRGQRVLAFVDETCVGGGLVDVFRQDLADAGLGDGFVGFRIPVALEPWHDARLLDIRLEGSAFLLKQGRACLAARESVGEDRRRQGRDAESLSWMLSRGWIDQLQYDALRLLGQLGVHTQILPPAFSHLEPRRRCDEAALIAAGLLELHLLQPMALEIRENRSIEDLAAIRAELRETFPAAPPVIGLWSPRRGIVAIEEGGHHGVLADGASPIEHGFGDRELLILNLDTAPSLPRGGGADRFIAFVPCRPEA</sequence>
<reference evidence="1 2" key="1">
    <citation type="journal article" date="2016" name="Front. Microbiol.">
        <title>Genomic Resource of Rice Seed Associated Bacteria.</title>
        <authorList>
            <person name="Midha S."/>
            <person name="Bansal K."/>
            <person name="Sharma S."/>
            <person name="Kumar N."/>
            <person name="Patil P.P."/>
            <person name="Chaudhry V."/>
            <person name="Patil P.B."/>
        </authorList>
    </citation>
    <scope>NUCLEOTIDE SEQUENCE [LARGE SCALE GENOMIC DNA]</scope>
    <source>
        <strain evidence="1 2">NS365</strain>
    </source>
</reference>
<accession>A0A175RH50</accession>
<dbReference type="EMBL" id="LDQA01000059">
    <property type="protein sequence ID" value="KTR03100.1"/>
    <property type="molecule type" value="Genomic_DNA"/>
</dbReference>
<comment type="caution">
    <text evidence="1">The sequence shown here is derived from an EMBL/GenBank/DDBJ whole genome shotgun (WGS) entry which is preliminary data.</text>
</comment>
<evidence type="ECO:0000313" key="2">
    <source>
        <dbReference type="Proteomes" id="UP000078529"/>
    </source>
</evidence>
<dbReference type="AlphaFoldDB" id="A0A175RH50"/>
<dbReference type="PATRIC" id="fig|401562.4.peg.3886"/>
<dbReference type="Proteomes" id="UP000078529">
    <property type="component" value="Unassembled WGS sequence"/>
</dbReference>
<gene>
    <name evidence="1" type="ORF">NS365_19640</name>
</gene>
<dbReference type="RefSeq" id="WP_058601994.1">
    <property type="nucleotide sequence ID" value="NZ_LDQA01000059.1"/>
</dbReference>
<name>A0A175RH50_9HYPH</name>
<proteinExistence type="predicted"/>
<keyword evidence="2" id="KW-1185">Reference proteome</keyword>